<evidence type="ECO:0000313" key="2">
    <source>
        <dbReference type="EMBL" id="MFD1324523.1"/>
    </source>
</evidence>
<proteinExistence type="predicted"/>
<reference evidence="3" key="1">
    <citation type="journal article" date="2019" name="Int. J. Syst. Evol. Microbiol.">
        <title>The Global Catalogue of Microorganisms (GCM) 10K type strain sequencing project: providing services to taxonomists for standard genome sequencing and annotation.</title>
        <authorList>
            <consortium name="The Broad Institute Genomics Platform"/>
            <consortium name="The Broad Institute Genome Sequencing Center for Infectious Disease"/>
            <person name="Wu L."/>
            <person name="Ma J."/>
        </authorList>
    </citation>
    <scope>NUCLEOTIDE SEQUENCE [LARGE SCALE GENOMIC DNA]</scope>
    <source>
        <strain evidence="3">JCM 31037</strain>
    </source>
</reference>
<organism evidence="2 3">
    <name type="scientific">Micromonospora sonneratiae</name>
    <dbReference type="NCBI Taxonomy" id="1184706"/>
    <lineage>
        <taxon>Bacteria</taxon>
        <taxon>Bacillati</taxon>
        <taxon>Actinomycetota</taxon>
        <taxon>Actinomycetes</taxon>
        <taxon>Micromonosporales</taxon>
        <taxon>Micromonosporaceae</taxon>
        <taxon>Micromonospora</taxon>
    </lineage>
</organism>
<dbReference type="RefSeq" id="WP_377575299.1">
    <property type="nucleotide sequence ID" value="NZ_JBHTMP010000050.1"/>
</dbReference>
<evidence type="ECO:0008006" key="4">
    <source>
        <dbReference type="Google" id="ProtNLM"/>
    </source>
</evidence>
<dbReference type="EMBL" id="JBHTMP010000050">
    <property type="protein sequence ID" value="MFD1324523.1"/>
    <property type="molecule type" value="Genomic_DNA"/>
</dbReference>
<gene>
    <name evidence="2" type="ORF">ACFQ4H_25890</name>
</gene>
<comment type="caution">
    <text evidence="2">The sequence shown here is derived from an EMBL/GenBank/DDBJ whole genome shotgun (WGS) entry which is preliminary data.</text>
</comment>
<sequence length="586" mass="63957">MSSVTSWTRLEPGARSDDLAPGLQARVHDPLWLLARQWQLGEFNGEDAGSPASVRIRAQAAPVTTYRPYGGSAQPYHGNRPLEVVVEAGAAGRLTDLRVAARTGQHFLRLLAGDPVLSRYRGGFVSGYPLTVDGASAETLDPQSRRWLAVMGNRTASGARLLPVLRALVDNGTPPPGVLVPRNSLGSLTLHAQNWLTWLESLGIDLAGAVEGPAGQLAGSRSVSTAPAAPGAWQPSRMEYRFDISARFGDNDTVLSAAEYDGAHLDWYSFTVDTATSLPAHNQLSDIVRTVLPAPAAYPGMPASRWWEFEDARVDFGRVEAEPTDLARLLLVEYATVYGNDWYLLPLTVPVATVVKINSLVVTDTFGFRTLVRVAGALPGDGQDWSLFRHTVTGPRAAEAGGRSDRLLVAPALADTQEGEPVEEVRMFRDEQANVAWAVETVVEGATGGRVRRHETAKLAEDEPTTEGPAEPYYRLATSVPEHWFPLLPMEPTRGAYRLRRATVPRRRDGQTVDPQPLGQLLEPGTDLLVHEEEVPREGVHVTRVHQRARWWDGSTHSWTGRRKRPGLGEGSSGLLFDTVVEVEDR</sequence>
<dbReference type="Proteomes" id="UP001597260">
    <property type="component" value="Unassembled WGS sequence"/>
</dbReference>
<evidence type="ECO:0000313" key="3">
    <source>
        <dbReference type="Proteomes" id="UP001597260"/>
    </source>
</evidence>
<accession>A0ABW3YL76</accession>
<name>A0ABW3YL76_9ACTN</name>
<keyword evidence="3" id="KW-1185">Reference proteome</keyword>
<feature type="region of interest" description="Disordered" evidence="1">
    <location>
        <begin position="1"/>
        <end position="21"/>
    </location>
</feature>
<evidence type="ECO:0000256" key="1">
    <source>
        <dbReference type="SAM" id="MobiDB-lite"/>
    </source>
</evidence>
<protein>
    <recommendedName>
        <fullName evidence="4">Phage tail protein</fullName>
    </recommendedName>
</protein>